<evidence type="ECO:0000256" key="2">
    <source>
        <dbReference type="ARBA" id="ARBA00004141"/>
    </source>
</evidence>
<dbReference type="GO" id="GO:0016887">
    <property type="term" value="F:ATP hydrolysis activity"/>
    <property type="evidence" value="ECO:0007669"/>
    <property type="project" value="InterPro"/>
</dbReference>
<dbReference type="InterPro" id="IPR003593">
    <property type="entry name" value="AAA+_ATPase"/>
</dbReference>
<evidence type="ECO:0000256" key="14">
    <source>
        <dbReference type="ARBA" id="ARBA00022989"/>
    </source>
</evidence>
<evidence type="ECO:0000256" key="11">
    <source>
        <dbReference type="ARBA" id="ARBA00022833"/>
    </source>
</evidence>
<dbReference type="VEuPathDB" id="VectorBase:AFUN2_011543"/>
<feature type="transmembrane region" description="Helical" evidence="18">
    <location>
        <begin position="138"/>
        <end position="156"/>
    </location>
</feature>
<dbReference type="FunFam" id="1.20.58.760:FF:000003">
    <property type="entry name" value="AFG3-like AAA ATPase 2"/>
    <property type="match status" value="1"/>
</dbReference>
<evidence type="ECO:0000256" key="1">
    <source>
        <dbReference type="ARBA" id="ARBA00001947"/>
    </source>
</evidence>
<comment type="similarity">
    <text evidence="4">In the C-terminal section; belongs to the peptidase M41 family.</text>
</comment>
<comment type="subcellular location">
    <subcellularLocation>
        <location evidence="2">Membrane</location>
        <topology evidence="2">Multi-pass membrane protein</topology>
    </subcellularLocation>
    <subcellularLocation>
        <location evidence="3">Mitochondrion</location>
    </subcellularLocation>
</comment>
<keyword evidence="9" id="KW-0547">Nucleotide-binding</keyword>
<keyword evidence="10" id="KW-0378">Hydrolase</keyword>
<keyword evidence="14 18" id="KW-1133">Transmembrane helix</keyword>
<evidence type="ECO:0000256" key="18">
    <source>
        <dbReference type="SAM" id="Phobius"/>
    </source>
</evidence>
<dbReference type="SUPFAM" id="SSF140990">
    <property type="entry name" value="FtsH protease domain-like"/>
    <property type="match status" value="1"/>
</dbReference>
<keyword evidence="13" id="KW-0809">Transit peptide</keyword>
<dbReference type="VEuPathDB" id="VectorBase:AFUN010142"/>
<dbReference type="GO" id="GO:0008270">
    <property type="term" value="F:zinc ion binding"/>
    <property type="evidence" value="ECO:0007669"/>
    <property type="project" value="InterPro"/>
</dbReference>
<dbReference type="SMART" id="SM00382">
    <property type="entry name" value="AAA"/>
    <property type="match status" value="1"/>
</dbReference>
<feature type="region of interest" description="Disordered" evidence="17">
    <location>
        <begin position="96"/>
        <end position="129"/>
    </location>
</feature>
<keyword evidence="11" id="KW-0862">Zinc</keyword>
<proteinExistence type="inferred from homology"/>
<evidence type="ECO:0000259" key="19">
    <source>
        <dbReference type="SMART" id="SM00382"/>
    </source>
</evidence>
<comment type="cofactor">
    <cofactor evidence="1">
        <name>Zn(2+)</name>
        <dbReference type="ChEBI" id="CHEBI:29105"/>
    </cofactor>
</comment>
<protein>
    <recommendedName>
        <fullName evidence="19">AAA+ ATPase domain-containing protein</fullName>
    </recommendedName>
</protein>
<name>A0A182RV32_ANOFN</name>
<dbReference type="SUPFAM" id="SSF52540">
    <property type="entry name" value="P-loop containing nucleoside triphosphate hydrolases"/>
    <property type="match status" value="1"/>
</dbReference>
<evidence type="ECO:0000256" key="7">
    <source>
        <dbReference type="ARBA" id="ARBA00022692"/>
    </source>
</evidence>
<keyword evidence="6" id="KW-0645">Protease</keyword>
<accession>A0A182RV32</accession>
<dbReference type="FunFam" id="3.40.1690.20:FF:000005">
    <property type="entry name" value="Paraplegin, putative"/>
    <property type="match status" value="1"/>
</dbReference>
<dbReference type="GO" id="GO:0005524">
    <property type="term" value="F:ATP binding"/>
    <property type="evidence" value="ECO:0007669"/>
    <property type="project" value="UniProtKB-KW"/>
</dbReference>
<organism evidence="20">
    <name type="scientific">Anopheles funestus</name>
    <name type="common">African malaria mosquito</name>
    <dbReference type="NCBI Taxonomy" id="62324"/>
    <lineage>
        <taxon>Eukaryota</taxon>
        <taxon>Metazoa</taxon>
        <taxon>Ecdysozoa</taxon>
        <taxon>Arthropoda</taxon>
        <taxon>Hexapoda</taxon>
        <taxon>Insecta</taxon>
        <taxon>Pterygota</taxon>
        <taxon>Neoptera</taxon>
        <taxon>Endopterygota</taxon>
        <taxon>Diptera</taxon>
        <taxon>Nematocera</taxon>
        <taxon>Culicoidea</taxon>
        <taxon>Culicidae</taxon>
        <taxon>Anophelinae</taxon>
        <taxon>Anopheles</taxon>
    </lineage>
</organism>
<evidence type="ECO:0000256" key="9">
    <source>
        <dbReference type="ARBA" id="ARBA00022741"/>
    </source>
</evidence>
<dbReference type="InterPro" id="IPR011546">
    <property type="entry name" value="Pept_M41_FtsH_extracell"/>
</dbReference>
<feature type="compositionally biased region" description="Basic and acidic residues" evidence="17">
    <location>
        <begin position="98"/>
        <end position="129"/>
    </location>
</feature>
<dbReference type="InterPro" id="IPR041569">
    <property type="entry name" value="AAA_lid_3"/>
</dbReference>
<keyword evidence="15" id="KW-0482">Metalloprotease</keyword>
<dbReference type="Pfam" id="PF06480">
    <property type="entry name" value="FtsH_ext"/>
    <property type="match status" value="1"/>
</dbReference>
<dbReference type="Pfam" id="PF17862">
    <property type="entry name" value="AAA_lid_3"/>
    <property type="match status" value="1"/>
</dbReference>
<dbReference type="EnsemblMetazoa" id="AFUN010142-RA">
    <property type="protein sequence ID" value="AFUN010142-PA"/>
    <property type="gene ID" value="AFUN010142"/>
</dbReference>
<dbReference type="STRING" id="62324.A0A182RV32"/>
<keyword evidence="16 18" id="KW-0472">Membrane</keyword>
<dbReference type="InterPro" id="IPR003959">
    <property type="entry name" value="ATPase_AAA_core"/>
</dbReference>
<dbReference type="GO" id="GO:0034982">
    <property type="term" value="P:mitochondrial protein processing"/>
    <property type="evidence" value="ECO:0007669"/>
    <property type="project" value="TreeGrafter"/>
</dbReference>
<evidence type="ECO:0000256" key="17">
    <source>
        <dbReference type="SAM" id="MobiDB-lite"/>
    </source>
</evidence>
<dbReference type="FunFam" id="1.10.8.60:FF:000033">
    <property type="entry name" value="paraplegin isoform X1"/>
    <property type="match status" value="1"/>
</dbReference>
<dbReference type="InterPro" id="IPR037219">
    <property type="entry name" value="Peptidase_M41-like"/>
</dbReference>
<dbReference type="HAMAP" id="MF_01458">
    <property type="entry name" value="FtsH"/>
    <property type="match status" value="1"/>
</dbReference>
<reference evidence="20" key="1">
    <citation type="submission" date="2020-05" db="UniProtKB">
        <authorList>
            <consortium name="EnsemblMetazoa"/>
        </authorList>
    </citation>
    <scope>IDENTIFICATION</scope>
    <source>
        <strain evidence="20">FUMOZ</strain>
    </source>
</reference>
<dbReference type="Gene3D" id="1.10.8.60">
    <property type="match status" value="1"/>
</dbReference>
<keyword evidence="8" id="KW-0479">Metal-binding</keyword>
<keyword evidence="7 18" id="KW-0812">Transmembrane</keyword>
<evidence type="ECO:0000256" key="8">
    <source>
        <dbReference type="ARBA" id="ARBA00022723"/>
    </source>
</evidence>
<dbReference type="InterPro" id="IPR005936">
    <property type="entry name" value="FtsH"/>
</dbReference>
<dbReference type="InterPro" id="IPR050928">
    <property type="entry name" value="ATP-dep_Zn_Metalloprotease"/>
</dbReference>
<dbReference type="NCBIfam" id="TIGR01241">
    <property type="entry name" value="FtsH_fam"/>
    <property type="match status" value="1"/>
</dbReference>
<keyword evidence="12" id="KW-0067">ATP-binding</keyword>
<evidence type="ECO:0000256" key="15">
    <source>
        <dbReference type="ARBA" id="ARBA00023049"/>
    </source>
</evidence>
<dbReference type="Gene3D" id="3.40.1690.20">
    <property type="match status" value="1"/>
</dbReference>
<comment type="similarity">
    <text evidence="5">In the N-terminal section; belongs to the AAA ATPase family.</text>
</comment>
<dbReference type="InterPro" id="IPR027417">
    <property type="entry name" value="P-loop_NTPase"/>
</dbReference>
<dbReference type="GO" id="GO:0004176">
    <property type="term" value="F:ATP-dependent peptidase activity"/>
    <property type="evidence" value="ECO:0007669"/>
    <property type="project" value="InterPro"/>
</dbReference>
<dbReference type="GO" id="GO:0004222">
    <property type="term" value="F:metalloendopeptidase activity"/>
    <property type="evidence" value="ECO:0007669"/>
    <property type="project" value="InterPro"/>
</dbReference>
<dbReference type="GO" id="GO:0005745">
    <property type="term" value="C:m-AAA complex"/>
    <property type="evidence" value="ECO:0007669"/>
    <property type="project" value="TreeGrafter"/>
</dbReference>
<evidence type="ECO:0000256" key="4">
    <source>
        <dbReference type="ARBA" id="ARBA00010044"/>
    </source>
</evidence>
<evidence type="ECO:0000256" key="10">
    <source>
        <dbReference type="ARBA" id="ARBA00022801"/>
    </source>
</evidence>
<dbReference type="AlphaFoldDB" id="A0A182RV32"/>
<dbReference type="Pfam" id="PF00004">
    <property type="entry name" value="AAA"/>
    <property type="match status" value="1"/>
</dbReference>
<dbReference type="PANTHER" id="PTHR43655:SF8">
    <property type="entry name" value="PARAPLEGIN"/>
    <property type="match status" value="1"/>
</dbReference>
<evidence type="ECO:0000256" key="5">
    <source>
        <dbReference type="ARBA" id="ARBA00010550"/>
    </source>
</evidence>
<evidence type="ECO:0000256" key="6">
    <source>
        <dbReference type="ARBA" id="ARBA00022670"/>
    </source>
</evidence>
<dbReference type="FunFam" id="3.40.50.300:FF:000277">
    <property type="entry name" value="ATP-dependent zinc metalloprotease FtsH"/>
    <property type="match status" value="1"/>
</dbReference>
<evidence type="ECO:0000256" key="3">
    <source>
        <dbReference type="ARBA" id="ARBA00004173"/>
    </source>
</evidence>
<dbReference type="Gene3D" id="3.40.50.300">
    <property type="entry name" value="P-loop containing nucleotide triphosphate hydrolases"/>
    <property type="match status" value="1"/>
</dbReference>
<evidence type="ECO:0000256" key="12">
    <source>
        <dbReference type="ARBA" id="ARBA00022840"/>
    </source>
</evidence>
<feature type="domain" description="AAA+ ATPase" evidence="19">
    <location>
        <begin position="341"/>
        <end position="484"/>
    </location>
</feature>
<dbReference type="Gene3D" id="1.20.58.760">
    <property type="entry name" value="Peptidase M41"/>
    <property type="match status" value="1"/>
</dbReference>
<sequence length="781" mass="87316">MHHLERCRQIINNTILKLVVRRIEPAISIAHRTVTSQPNRDVFFRAIQNVPCGRTFGTTQRQLRQLHAEQRALLRMLCDSSSIPAYVFARHLHTSNQKLEKQQPQKQKPSDRDGDPNRGNKKDDEDDKEKMMSVVTKTLIWMITIYLLVGFLSMVLPSRNRPESATRYVSWHEFVHHMLAVGEVKEVVVHPDMEMVTIILHDGAIVKGRRVQSNIFHMAVADMNKFEEKLRAVEQRLGVTEGVSVQFERSGDVSGRILFTLFATGVIIALLSRIRGGRGPISMDSFTQMGRAKFTLVDPIEGGRGVWFRDVAGLQEAKQEVMEFVDYLKSPGRYQRLGAKVPKGALLLGPPGCGKTLLAKAVATEAQVPFLSMNGSEFIEMIGGLGAARVRDLFKEAKKRSPCIIYVDEIDAIGRQREGGSAGAGGMNSGESEQTLNQLLVEMDGMASKEGVLMLASTNRADILDKALLRPGRFDRHILIDLPNLAERKEIFEKHLSGIALEQPPATYSSRLATLTPGFSGADIANVCNEAALHAARTNQKVVRTANLEYAVERLVGGTEKRSHALSPTERRVIAFHESGHALVGWMLPNSDVLLKVTIVPRTSLALGFAQYTPKEQKLYTREQLFDKMCMALGGRAAENLTFNRITTGAQNDLEKVTKMAYAQIKYFGMNTTVGPIAFAEESDNDPYAEKPYSKSLGNLIDFEARKMITEAYERTEQILRDNTDKLNRLAEALLEKETLNYDQVVELIGPPRYDDAKRKIEPVDFEDSLKRLAQNGTEEK</sequence>
<dbReference type="PANTHER" id="PTHR43655">
    <property type="entry name" value="ATP-DEPENDENT PROTEASE"/>
    <property type="match status" value="1"/>
</dbReference>
<dbReference type="InterPro" id="IPR000642">
    <property type="entry name" value="Peptidase_M41"/>
</dbReference>
<dbReference type="CDD" id="cd19501">
    <property type="entry name" value="RecA-like_FtsH"/>
    <property type="match status" value="1"/>
</dbReference>
<evidence type="ECO:0000256" key="16">
    <source>
        <dbReference type="ARBA" id="ARBA00023136"/>
    </source>
</evidence>
<dbReference type="Pfam" id="PF01434">
    <property type="entry name" value="Peptidase_M41"/>
    <property type="match status" value="1"/>
</dbReference>
<evidence type="ECO:0000313" key="20">
    <source>
        <dbReference type="EnsemblMetazoa" id="AFUN010142-PA"/>
    </source>
</evidence>
<evidence type="ECO:0000256" key="13">
    <source>
        <dbReference type="ARBA" id="ARBA00022946"/>
    </source>
</evidence>